<evidence type="ECO:0000313" key="1">
    <source>
        <dbReference type="EMBL" id="KAF2029158.1"/>
    </source>
</evidence>
<dbReference type="EMBL" id="ML978204">
    <property type="protein sequence ID" value="KAF2029158.1"/>
    <property type="molecule type" value="Genomic_DNA"/>
</dbReference>
<dbReference type="AlphaFoldDB" id="A0A9P4H6Q8"/>
<reference evidence="1" key="1">
    <citation type="journal article" date="2020" name="Stud. Mycol.">
        <title>101 Dothideomycetes genomes: a test case for predicting lifestyles and emergence of pathogens.</title>
        <authorList>
            <person name="Haridas S."/>
            <person name="Albert R."/>
            <person name="Binder M."/>
            <person name="Bloem J."/>
            <person name="Labutti K."/>
            <person name="Salamov A."/>
            <person name="Andreopoulos B."/>
            <person name="Baker S."/>
            <person name="Barry K."/>
            <person name="Bills G."/>
            <person name="Bluhm B."/>
            <person name="Cannon C."/>
            <person name="Castanera R."/>
            <person name="Culley D."/>
            <person name="Daum C."/>
            <person name="Ezra D."/>
            <person name="Gonzalez J."/>
            <person name="Henrissat B."/>
            <person name="Kuo A."/>
            <person name="Liang C."/>
            <person name="Lipzen A."/>
            <person name="Lutzoni F."/>
            <person name="Magnuson J."/>
            <person name="Mondo S."/>
            <person name="Nolan M."/>
            <person name="Ohm R."/>
            <person name="Pangilinan J."/>
            <person name="Park H.-J."/>
            <person name="Ramirez L."/>
            <person name="Alfaro M."/>
            <person name="Sun H."/>
            <person name="Tritt A."/>
            <person name="Yoshinaga Y."/>
            <person name="Zwiers L.-H."/>
            <person name="Turgeon B."/>
            <person name="Goodwin S."/>
            <person name="Spatafora J."/>
            <person name="Crous P."/>
            <person name="Grigoriev I."/>
        </authorList>
    </citation>
    <scope>NUCLEOTIDE SEQUENCE</scope>
    <source>
        <strain evidence="1">CBS 110217</strain>
    </source>
</reference>
<evidence type="ECO:0000313" key="2">
    <source>
        <dbReference type="Proteomes" id="UP000799777"/>
    </source>
</evidence>
<organism evidence="1 2">
    <name type="scientific">Setomelanomma holmii</name>
    <dbReference type="NCBI Taxonomy" id="210430"/>
    <lineage>
        <taxon>Eukaryota</taxon>
        <taxon>Fungi</taxon>
        <taxon>Dikarya</taxon>
        <taxon>Ascomycota</taxon>
        <taxon>Pezizomycotina</taxon>
        <taxon>Dothideomycetes</taxon>
        <taxon>Pleosporomycetidae</taxon>
        <taxon>Pleosporales</taxon>
        <taxon>Pleosporineae</taxon>
        <taxon>Phaeosphaeriaceae</taxon>
        <taxon>Setomelanomma</taxon>
    </lineage>
</organism>
<dbReference type="Proteomes" id="UP000799777">
    <property type="component" value="Unassembled WGS sequence"/>
</dbReference>
<proteinExistence type="predicted"/>
<keyword evidence="2" id="KW-1185">Reference proteome</keyword>
<sequence>MSPATFRSLIARASFLPVKAASQMRLGRDCTGPLEKPKQGVVPSGFITAGCWGGSLLQGTLKAHYQAGAVLPRSAIVAVYTLAPTAKEGTHWACRLGVSRWYRGPFPSHIGKHFLSHMCELSSAASNDQKLLKFQLASPRLSSTSRLHKFAASASSTVAVPFRRKLRRCRSPASLRALTGMPSAEPLSCARDTDHC</sequence>
<gene>
    <name evidence="1" type="ORF">EK21DRAFT_90053</name>
</gene>
<name>A0A9P4H6Q8_9PLEO</name>
<protein>
    <submittedName>
        <fullName evidence="1">Uncharacterized protein</fullName>
    </submittedName>
</protein>
<accession>A0A9P4H6Q8</accession>
<comment type="caution">
    <text evidence="1">The sequence shown here is derived from an EMBL/GenBank/DDBJ whole genome shotgun (WGS) entry which is preliminary data.</text>
</comment>